<gene>
    <name evidence="2" type="ORF">GCM10007392_21860</name>
</gene>
<dbReference type="InterPro" id="IPR018772">
    <property type="entry name" value="Transcription_activator_HlyU"/>
</dbReference>
<evidence type="ECO:0000313" key="3">
    <source>
        <dbReference type="Proteomes" id="UP000626148"/>
    </source>
</evidence>
<dbReference type="Pfam" id="PF10115">
    <property type="entry name" value="HlyU"/>
    <property type="match status" value="1"/>
</dbReference>
<protein>
    <submittedName>
        <fullName evidence="2">Transcriptional activator HlyU</fullName>
    </submittedName>
</protein>
<keyword evidence="3" id="KW-1185">Reference proteome</keyword>
<evidence type="ECO:0000256" key="1">
    <source>
        <dbReference type="SAM" id="MobiDB-lite"/>
    </source>
</evidence>
<dbReference type="RefSeq" id="WP_189608583.1">
    <property type="nucleotide sequence ID" value="NZ_BMXR01000005.1"/>
</dbReference>
<accession>A0A918K9U1</accession>
<name>A0A918K9U1_9GAMM</name>
<reference evidence="2" key="2">
    <citation type="submission" date="2020-09" db="EMBL/GenBank/DDBJ databases">
        <authorList>
            <person name="Sun Q."/>
            <person name="Kim S."/>
        </authorList>
    </citation>
    <scope>NUCLEOTIDE SEQUENCE</scope>
    <source>
        <strain evidence="2">KCTC 22169</strain>
    </source>
</reference>
<organism evidence="2 3">
    <name type="scientific">Saccharospirillum salsuginis</name>
    <dbReference type="NCBI Taxonomy" id="418750"/>
    <lineage>
        <taxon>Bacteria</taxon>
        <taxon>Pseudomonadati</taxon>
        <taxon>Pseudomonadota</taxon>
        <taxon>Gammaproteobacteria</taxon>
        <taxon>Oceanospirillales</taxon>
        <taxon>Saccharospirillaceae</taxon>
        <taxon>Saccharospirillum</taxon>
    </lineage>
</organism>
<evidence type="ECO:0000313" key="2">
    <source>
        <dbReference type="EMBL" id="GGX54159.1"/>
    </source>
</evidence>
<feature type="region of interest" description="Disordered" evidence="1">
    <location>
        <begin position="1"/>
        <end position="20"/>
    </location>
</feature>
<dbReference type="Proteomes" id="UP000626148">
    <property type="component" value="Unassembled WGS sequence"/>
</dbReference>
<dbReference type="EMBL" id="BMXR01000005">
    <property type="protein sequence ID" value="GGX54159.1"/>
    <property type="molecule type" value="Genomic_DNA"/>
</dbReference>
<dbReference type="AlphaFoldDB" id="A0A918K9U1"/>
<reference evidence="2" key="1">
    <citation type="journal article" date="2014" name="Int. J. Syst. Evol. Microbiol.">
        <title>Complete genome sequence of Corynebacterium casei LMG S-19264T (=DSM 44701T), isolated from a smear-ripened cheese.</title>
        <authorList>
            <consortium name="US DOE Joint Genome Institute (JGI-PGF)"/>
            <person name="Walter F."/>
            <person name="Albersmeier A."/>
            <person name="Kalinowski J."/>
            <person name="Ruckert C."/>
        </authorList>
    </citation>
    <scope>NUCLEOTIDE SEQUENCE</scope>
    <source>
        <strain evidence="2">KCTC 22169</strain>
    </source>
</reference>
<sequence length="96" mass="10437">MFNWLKNALSGGGDAQPGSVTGETIEYNGYRITPTPISESGQFRVSGVIEKEGDPEKKHTFIRSDLVAGKDAACDFTVVKAKLIIDQMGDRLFDQA</sequence>
<proteinExistence type="predicted"/>
<comment type="caution">
    <text evidence="2">The sequence shown here is derived from an EMBL/GenBank/DDBJ whole genome shotgun (WGS) entry which is preliminary data.</text>
</comment>